<dbReference type="EMBL" id="JASVWL010000002">
    <property type="protein sequence ID" value="MDL5354248.1"/>
    <property type="molecule type" value="Genomic_DNA"/>
</dbReference>
<keyword evidence="5" id="KW-0732">Signal</keyword>
<evidence type="ECO:0000256" key="5">
    <source>
        <dbReference type="ARBA" id="ARBA00022729"/>
    </source>
</evidence>
<protein>
    <submittedName>
        <fullName evidence="9">YadA-like family protein</fullName>
    </submittedName>
</protein>
<dbReference type="InterPro" id="IPR045584">
    <property type="entry name" value="Pilin-like"/>
</dbReference>
<name>A0AAW7CJY4_9GAMM</name>
<comment type="subcellular location">
    <subcellularLocation>
        <location evidence="2">Cell outer membrane</location>
    </subcellularLocation>
    <subcellularLocation>
        <location evidence="1">Cell surface</location>
    </subcellularLocation>
</comment>
<accession>A0AAW7CJY4</accession>
<keyword evidence="6" id="KW-0472">Membrane</keyword>
<dbReference type="Pfam" id="PF03895">
    <property type="entry name" value="YadA_anchor"/>
    <property type="match status" value="1"/>
</dbReference>
<organism evidence="9 10">
    <name type="scientific">Proteus faecis</name>
    <dbReference type="NCBI Taxonomy" id="2050967"/>
    <lineage>
        <taxon>Bacteria</taxon>
        <taxon>Pseudomonadati</taxon>
        <taxon>Pseudomonadota</taxon>
        <taxon>Gammaproteobacteria</taxon>
        <taxon>Enterobacterales</taxon>
        <taxon>Morganellaceae</taxon>
        <taxon>Proteus</taxon>
    </lineage>
</organism>
<keyword evidence="3" id="KW-1134">Transmembrane beta strand</keyword>
<evidence type="ECO:0000256" key="2">
    <source>
        <dbReference type="ARBA" id="ARBA00004442"/>
    </source>
</evidence>
<evidence type="ECO:0000256" key="3">
    <source>
        <dbReference type="ARBA" id="ARBA00022452"/>
    </source>
</evidence>
<comment type="caution">
    <text evidence="9">The sequence shown here is derived from an EMBL/GenBank/DDBJ whole genome shotgun (WGS) entry which is preliminary data.</text>
</comment>
<proteinExistence type="predicted"/>
<evidence type="ECO:0000259" key="8">
    <source>
        <dbReference type="Pfam" id="PF03895"/>
    </source>
</evidence>
<dbReference type="RefSeq" id="WP_286038869.1">
    <property type="nucleotide sequence ID" value="NZ_JASVWJ010000002.1"/>
</dbReference>
<dbReference type="Gene3D" id="3.30.1300.30">
    <property type="entry name" value="GSPII I/J protein-like"/>
    <property type="match status" value="1"/>
</dbReference>
<dbReference type="Proteomes" id="UP001224739">
    <property type="component" value="Unassembled WGS sequence"/>
</dbReference>
<dbReference type="AlphaFoldDB" id="A0AAW7CJY4"/>
<dbReference type="SUPFAM" id="SSF54523">
    <property type="entry name" value="Pili subunits"/>
    <property type="match status" value="1"/>
</dbReference>
<dbReference type="GO" id="GO:0009279">
    <property type="term" value="C:cell outer membrane"/>
    <property type="evidence" value="ECO:0007669"/>
    <property type="project" value="UniProtKB-SubCell"/>
</dbReference>
<feature type="domain" description="Trimeric autotransporter adhesin YadA-like C-terminal membrane anchor" evidence="8">
    <location>
        <begin position="456"/>
        <end position="510"/>
    </location>
</feature>
<dbReference type="InterPro" id="IPR005594">
    <property type="entry name" value="YadA_C"/>
</dbReference>
<dbReference type="GO" id="GO:0009986">
    <property type="term" value="C:cell surface"/>
    <property type="evidence" value="ECO:0007669"/>
    <property type="project" value="UniProtKB-SubCell"/>
</dbReference>
<evidence type="ECO:0000256" key="4">
    <source>
        <dbReference type="ARBA" id="ARBA00022692"/>
    </source>
</evidence>
<evidence type="ECO:0000313" key="9">
    <source>
        <dbReference type="EMBL" id="MDL5354248.1"/>
    </source>
</evidence>
<evidence type="ECO:0000256" key="7">
    <source>
        <dbReference type="ARBA" id="ARBA00023237"/>
    </source>
</evidence>
<sequence length="510" mass="58347">MNVNKIIITILPLIYSSHVFSDEMHYIIPDETPFITVEQDTIITSPSSFDQKISNYYIKLEKNKILLTDEIIEKLNKNIGNIKTTSGESITKENIKIKNSLIISPKDIEIRSKIASLFNEIQPPTLESNDDSYITFNKKAVLQFLDEHKNDDIQIARTASANLTIEQYNDIVSREKNNMINQGDLFSIENEFNKKITTLIKKNNIELSKFDNQIKLNKMISKVNKSSHEMNLEKILANEGSIDTNKKGIDTNRIGVNINKENIDNNRKGVDINKQNIDTNRKGIDINKENIDTNRKDININKENIDTNRKGIDINKENIDTNRKDININKENIDTNRKGIDINKENIDTNRKDININKENIDTNRKDININKENIDNIKDNYIDNLNINESNISLKSHFATLYMEQSISRSEVKTLKNNFEHFKSETQNRFYKVEKRANQGIASVAAMSNLPFTDSATFSTAIGIGNYRNATALAWGMQYRINENVKVRASTAWNDSNNFVSAGGVGISW</sequence>
<reference evidence="9" key="1">
    <citation type="submission" date="2023-06" db="EMBL/GenBank/DDBJ databases">
        <title>Acute promotion of culturable opportunistic pathogens and persistent increase of antibiotic resistance following antibiotic exposure in mouse gut microbiota.</title>
        <authorList>
            <person name="Li L."/>
            <person name="Wang B."/>
            <person name="Sun Y."/>
            <person name="Wang M."/>
            <person name="Xu H."/>
        </authorList>
    </citation>
    <scope>NUCLEOTIDE SEQUENCE</scope>
    <source>
        <strain evidence="9">EPA10_1</strain>
    </source>
</reference>
<dbReference type="GeneID" id="83611707"/>
<keyword evidence="4" id="KW-0812">Transmembrane</keyword>
<evidence type="ECO:0000313" key="10">
    <source>
        <dbReference type="Proteomes" id="UP001224739"/>
    </source>
</evidence>
<keyword evidence="7" id="KW-0998">Cell outer membrane</keyword>
<evidence type="ECO:0000256" key="6">
    <source>
        <dbReference type="ARBA" id="ARBA00023136"/>
    </source>
</evidence>
<evidence type="ECO:0000256" key="1">
    <source>
        <dbReference type="ARBA" id="ARBA00004241"/>
    </source>
</evidence>
<dbReference type="Gene3D" id="1.20.5.340">
    <property type="match status" value="1"/>
</dbReference>
<gene>
    <name evidence="9" type="ORF">QSH02_05235</name>
</gene>